<dbReference type="KEGG" id="fil:BN1229_v1_3384"/>
<dbReference type="EMBL" id="LN829119">
    <property type="protein sequence ID" value="CPR20280.1"/>
    <property type="molecule type" value="Genomic_DNA"/>
</dbReference>
<feature type="chain" id="PRO_5002306380" description="Lipoprotein" evidence="1">
    <location>
        <begin position="23"/>
        <end position="192"/>
    </location>
</feature>
<keyword evidence="1" id="KW-0732">Signal</keyword>
<name>A0A0D6JGR9_9HYPH</name>
<accession>A0A0D6JGR9</accession>
<feature type="signal peptide" evidence="1">
    <location>
        <begin position="1"/>
        <end position="22"/>
    </location>
</feature>
<dbReference type="Proteomes" id="UP000033187">
    <property type="component" value="Chromosome 1"/>
</dbReference>
<dbReference type="AlphaFoldDB" id="A0A0D6JGR9"/>
<evidence type="ECO:0000256" key="1">
    <source>
        <dbReference type="SAM" id="SignalP"/>
    </source>
</evidence>
<dbReference type="PROSITE" id="PS51257">
    <property type="entry name" value="PROKAR_LIPOPROTEIN"/>
    <property type="match status" value="1"/>
</dbReference>
<organism evidence="2 3">
    <name type="scientific">Candidatus Filomicrobium marinum</name>
    <dbReference type="NCBI Taxonomy" id="1608628"/>
    <lineage>
        <taxon>Bacteria</taxon>
        <taxon>Pseudomonadati</taxon>
        <taxon>Pseudomonadota</taxon>
        <taxon>Alphaproteobacteria</taxon>
        <taxon>Hyphomicrobiales</taxon>
        <taxon>Hyphomicrobiaceae</taxon>
        <taxon>Filomicrobium</taxon>
    </lineage>
</organism>
<dbReference type="KEGG" id="fiy:BN1229_v1_2539"/>
<dbReference type="OrthoDB" id="7932424at2"/>
<evidence type="ECO:0000313" key="2">
    <source>
        <dbReference type="EMBL" id="CPR20280.1"/>
    </source>
</evidence>
<keyword evidence="3" id="KW-1185">Reference proteome</keyword>
<reference evidence="3" key="1">
    <citation type="submission" date="2015-02" db="EMBL/GenBank/DDBJ databases">
        <authorList>
            <person name="Chooi Y.-H."/>
        </authorList>
    </citation>
    <scope>NUCLEOTIDE SEQUENCE [LARGE SCALE GENOMIC DNA]</scope>
    <source>
        <strain evidence="3">strain Y</strain>
    </source>
</reference>
<sequence>MTGSTRGLFACISLCVALTGCAGNGPVDTSVLTSGTTGALSAIPNAASALAKGMKQPTGSPTEIYTRIARGVLTCWLGGYGPLRTQYLFQAEARPEHQGGGSKILIHERIKDAPNQPGRVAFEIQIEPIGETATVSANNKQLPASIGDNLSQDVYRWAADEEGCVEGGVKAGWGATAAAGQDKAPKSKNKRK</sequence>
<gene>
    <name evidence="2" type="ORF">YBN1229_v1_2539</name>
</gene>
<dbReference type="RefSeq" id="WP_152025020.1">
    <property type="nucleotide sequence ID" value="NZ_LN829119.1"/>
</dbReference>
<proteinExistence type="predicted"/>
<protein>
    <recommendedName>
        <fullName evidence="4">Lipoprotein</fullName>
    </recommendedName>
</protein>
<evidence type="ECO:0000313" key="3">
    <source>
        <dbReference type="Proteomes" id="UP000033187"/>
    </source>
</evidence>
<evidence type="ECO:0008006" key="4">
    <source>
        <dbReference type="Google" id="ProtNLM"/>
    </source>
</evidence>